<dbReference type="InterPro" id="IPR045866">
    <property type="entry name" value="FAM210A/B-like"/>
</dbReference>
<dbReference type="EMBL" id="BAAFSV010000002">
    <property type="protein sequence ID" value="GAB1313874.1"/>
    <property type="molecule type" value="Genomic_DNA"/>
</dbReference>
<feature type="transmembrane region" description="Helical" evidence="1">
    <location>
        <begin position="117"/>
        <end position="140"/>
    </location>
</feature>
<keyword evidence="1" id="KW-0472">Membrane</keyword>
<gene>
    <name evidence="3" type="primary">NAT2</name>
    <name evidence="3" type="ORF">MFIFM68171_04084</name>
</gene>
<dbReference type="Proteomes" id="UP001628179">
    <property type="component" value="Unassembled WGS sequence"/>
</dbReference>
<evidence type="ECO:0000313" key="3">
    <source>
        <dbReference type="EMBL" id="GAB1313874.1"/>
    </source>
</evidence>
<dbReference type="InterPro" id="IPR009688">
    <property type="entry name" value="FAM210A/B-like_dom"/>
</dbReference>
<comment type="caution">
    <text evidence="3">The sequence shown here is derived from an EMBL/GenBank/DDBJ whole genome shotgun (WGS) entry which is preliminary data.</text>
</comment>
<reference evidence="3 4" key="1">
    <citation type="submission" date="2024-09" db="EMBL/GenBank/DDBJ databases">
        <title>Itraconazole resistance in Madurella fahalii resulting from another homologue of gene encoding cytochrome P450 14-alpha sterol demethylase (CYP51).</title>
        <authorList>
            <person name="Yoshioka I."/>
            <person name="Fahal A.H."/>
            <person name="Kaneko S."/>
            <person name="Yaguchi T."/>
        </authorList>
    </citation>
    <scope>NUCLEOTIDE SEQUENCE [LARGE SCALE GENOMIC DNA]</scope>
    <source>
        <strain evidence="3 4">IFM 68171</strain>
    </source>
</reference>
<dbReference type="Pfam" id="PF06916">
    <property type="entry name" value="FAM210A-B_dom"/>
    <property type="match status" value="1"/>
</dbReference>
<name>A0ABQ0G882_9PEZI</name>
<keyword evidence="1" id="KW-1133">Transmembrane helix</keyword>
<keyword evidence="4" id="KW-1185">Reference proteome</keyword>
<sequence length="260" mass="29047">MLRTAFGALEALVNGSAAGGNIGRSTIRKKRWMGRTPAKTAAAPWHQRAWMSRLGVPRTTAARASLRAGRLRSPFFAPKRPFHFSRPRLAEALPNGKAAGGEPLSLSARLKKLSREYGWTAVGVYLALSVLDFPFCFLLVRTVGTEKIAHLEHIVVSNAQKFIPERVQERWREYRQSLREARRERTGETEELEIIGHGVAEAEERSKQDGASLATQLALAYAIHKSFIFARVPLTAAVTPKVVKVLRSWGWQIGKRKSKR</sequence>
<accession>A0ABQ0G882</accession>
<dbReference type="PANTHER" id="PTHR21377">
    <property type="entry name" value="PROTEIN FAM210B, MITOCHONDRIAL"/>
    <property type="match status" value="1"/>
</dbReference>
<proteinExistence type="predicted"/>
<dbReference type="RefSeq" id="XP_070915605.1">
    <property type="nucleotide sequence ID" value="XM_071059504.1"/>
</dbReference>
<dbReference type="PANTHER" id="PTHR21377:SF0">
    <property type="entry name" value="PROTEIN FAM210B, MITOCHONDRIAL"/>
    <property type="match status" value="1"/>
</dbReference>
<protein>
    <submittedName>
        <fullName evidence="3">DUF1279 super</fullName>
    </submittedName>
</protein>
<keyword evidence="1" id="KW-0812">Transmembrane</keyword>
<dbReference type="GeneID" id="98174827"/>
<evidence type="ECO:0000256" key="1">
    <source>
        <dbReference type="SAM" id="Phobius"/>
    </source>
</evidence>
<organism evidence="3 4">
    <name type="scientific">Madurella fahalii</name>
    <dbReference type="NCBI Taxonomy" id="1157608"/>
    <lineage>
        <taxon>Eukaryota</taxon>
        <taxon>Fungi</taxon>
        <taxon>Dikarya</taxon>
        <taxon>Ascomycota</taxon>
        <taxon>Pezizomycotina</taxon>
        <taxon>Sordariomycetes</taxon>
        <taxon>Sordariomycetidae</taxon>
        <taxon>Sordariales</taxon>
        <taxon>Sordariales incertae sedis</taxon>
        <taxon>Madurella</taxon>
    </lineage>
</organism>
<feature type="domain" description="DUF1279" evidence="2">
    <location>
        <begin position="109"/>
        <end position="240"/>
    </location>
</feature>
<evidence type="ECO:0000259" key="2">
    <source>
        <dbReference type="Pfam" id="PF06916"/>
    </source>
</evidence>
<evidence type="ECO:0000313" key="4">
    <source>
        <dbReference type="Proteomes" id="UP001628179"/>
    </source>
</evidence>